<name>A0AAU9AQY9_LYSEN</name>
<organism evidence="2 3">
    <name type="scientific">Lysobacter enzymogenes</name>
    <dbReference type="NCBI Taxonomy" id="69"/>
    <lineage>
        <taxon>Bacteria</taxon>
        <taxon>Pseudomonadati</taxon>
        <taxon>Pseudomonadota</taxon>
        <taxon>Gammaproteobacteria</taxon>
        <taxon>Lysobacterales</taxon>
        <taxon>Lysobacteraceae</taxon>
        <taxon>Lysobacter</taxon>
    </lineage>
</organism>
<dbReference type="RefSeq" id="WP_145960121.1">
    <property type="nucleotide sequence ID" value="NZ_AP014940.1"/>
</dbReference>
<feature type="signal peptide" evidence="1">
    <location>
        <begin position="1"/>
        <end position="30"/>
    </location>
</feature>
<dbReference type="Proteomes" id="UP000218824">
    <property type="component" value="Chromosome"/>
</dbReference>
<gene>
    <name evidence="2" type="ORF">LEN_3441</name>
</gene>
<evidence type="ECO:0000256" key="1">
    <source>
        <dbReference type="SAM" id="SignalP"/>
    </source>
</evidence>
<proteinExistence type="predicted"/>
<dbReference type="EMBL" id="AP014940">
    <property type="protein sequence ID" value="BAV98928.1"/>
    <property type="molecule type" value="Genomic_DNA"/>
</dbReference>
<protein>
    <recommendedName>
        <fullName evidence="4">Lipoprotein</fullName>
    </recommendedName>
</protein>
<dbReference type="GeneID" id="83065255"/>
<sequence>MRAAPATPLLLLAVLALGACSTTGLPASFADPVENAQASTTLYDFEFRCAYANGDFFRISGETRWIDDADGYRSRIVRLSKGRKAVAQHWIEEINKRIPDGAYQERPWVVCSGGGAEIELRFMDRSNGTVAGLPRVMFTLHSDGTLEFRD</sequence>
<evidence type="ECO:0000313" key="3">
    <source>
        <dbReference type="Proteomes" id="UP000218824"/>
    </source>
</evidence>
<dbReference type="AlphaFoldDB" id="A0AAU9AQY9"/>
<dbReference type="PROSITE" id="PS51257">
    <property type="entry name" value="PROKAR_LIPOPROTEIN"/>
    <property type="match status" value="1"/>
</dbReference>
<evidence type="ECO:0000313" key="2">
    <source>
        <dbReference type="EMBL" id="BAV98928.1"/>
    </source>
</evidence>
<feature type="chain" id="PRO_5043818249" description="Lipoprotein" evidence="1">
    <location>
        <begin position="31"/>
        <end position="150"/>
    </location>
</feature>
<accession>A0AAU9AQY9</accession>
<dbReference type="KEGG" id="lem:LEN_3441"/>
<keyword evidence="1" id="KW-0732">Signal</keyword>
<reference evidence="2 3" key="1">
    <citation type="journal article" date="2017" name="DNA Res.">
        <title>Complete genome sequence and expression profile of the commercial lytic enzyme producer Lysobacter enzymogenes M497-1.</title>
        <authorList>
            <person name="Takami H."/>
            <person name="Toyoda A."/>
            <person name="Uchiyama I."/>
            <person name="Itoh T."/>
            <person name="Takaki Y."/>
            <person name="Arai W."/>
            <person name="Nishi S."/>
            <person name="Kawai M."/>
            <person name="Shinya K."/>
            <person name="Ikeda H."/>
        </authorList>
    </citation>
    <scope>NUCLEOTIDE SEQUENCE [LARGE SCALE GENOMIC DNA]</scope>
    <source>
        <strain evidence="2 3">M497-1</strain>
    </source>
</reference>
<evidence type="ECO:0008006" key="4">
    <source>
        <dbReference type="Google" id="ProtNLM"/>
    </source>
</evidence>